<organism evidence="8 9">
    <name type="scientific">Saccoglossus kowalevskii</name>
    <name type="common">Acorn worm</name>
    <dbReference type="NCBI Taxonomy" id="10224"/>
    <lineage>
        <taxon>Eukaryota</taxon>
        <taxon>Metazoa</taxon>
        <taxon>Hemichordata</taxon>
        <taxon>Enteropneusta</taxon>
        <taxon>Harrimaniidae</taxon>
        <taxon>Saccoglossus</taxon>
    </lineage>
</organism>
<dbReference type="PROSITE" id="PS50215">
    <property type="entry name" value="ADAM_MEPRO"/>
    <property type="match status" value="1"/>
</dbReference>
<comment type="caution">
    <text evidence="3">Lacks conserved residue(s) required for the propagation of feature annotation.</text>
</comment>
<evidence type="ECO:0000313" key="8">
    <source>
        <dbReference type="Proteomes" id="UP000694865"/>
    </source>
</evidence>
<reference evidence="9" key="1">
    <citation type="submission" date="2025-08" db="UniProtKB">
        <authorList>
            <consortium name="RefSeq"/>
        </authorList>
    </citation>
    <scope>IDENTIFICATION</scope>
    <source>
        <tissue evidence="9">Testes</tissue>
    </source>
</reference>
<feature type="compositionally biased region" description="Basic and acidic residues" evidence="4">
    <location>
        <begin position="799"/>
        <end position="814"/>
    </location>
</feature>
<dbReference type="Proteomes" id="UP000694865">
    <property type="component" value="Unplaced"/>
</dbReference>
<dbReference type="SMART" id="SM00050">
    <property type="entry name" value="DISIN"/>
    <property type="match status" value="1"/>
</dbReference>
<dbReference type="InterPro" id="IPR024079">
    <property type="entry name" value="MetalloPept_cat_dom_sf"/>
</dbReference>
<evidence type="ECO:0000256" key="1">
    <source>
        <dbReference type="ARBA" id="ARBA00023157"/>
    </source>
</evidence>
<dbReference type="CDD" id="cd04269">
    <property type="entry name" value="ZnMc_adamalysin_II_like"/>
    <property type="match status" value="1"/>
</dbReference>
<evidence type="ECO:0000259" key="6">
    <source>
        <dbReference type="PROSITE" id="PS50214"/>
    </source>
</evidence>
<evidence type="ECO:0000313" key="9">
    <source>
        <dbReference type="RefSeq" id="XP_006821011.1"/>
    </source>
</evidence>
<evidence type="ECO:0000259" key="7">
    <source>
        <dbReference type="PROSITE" id="PS50215"/>
    </source>
</evidence>
<dbReference type="InterPro" id="IPR006586">
    <property type="entry name" value="ADAM_Cys-rich"/>
</dbReference>
<evidence type="ECO:0000256" key="2">
    <source>
        <dbReference type="PROSITE-ProRule" id="PRU00068"/>
    </source>
</evidence>
<dbReference type="PRINTS" id="PR00289">
    <property type="entry name" value="DISINTEGRIN"/>
</dbReference>
<dbReference type="SMART" id="SM00608">
    <property type="entry name" value="ACR"/>
    <property type="match status" value="1"/>
</dbReference>
<feature type="active site" evidence="3">
    <location>
        <position position="344"/>
    </location>
</feature>
<feature type="binding site" evidence="3">
    <location>
        <position position="347"/>
    </location>
    <ligand>
        <name>Zn(2+)</name>
        <dbReference type="ChEBI" id="CHEBI:29105"/>
        <note>catalytic</note>
    </ligand>
</feature>
<proteinExistence type="predicted"/>
<keyword evidence="3" id="KW-0862">Zinc</keyword>
<feature type="binding site" evidence="3">
    <location>
        <position position="353"/>
    </location>
    <ligand>
        <name>Zn(2+)</name>
        <dbReference type="ChEBI" id="CHEBI:29105"/>
        <note>catalytic</note>
    </ligand>
</feature>
<keyword evidence="5" id="KW-0812">Transmembrane</keyword>
<dbReference type="InterPro" id="IPR002870">
    <property type="entry name" value="Peptidase_M12B_N"/>
</dbReference>
<dbReference type="InterPro" id="IPR001590">
    <property type="entry name" value="Peptidase_M12B"/>
</dbReference>
<dbReference type="Gene3D" id="3.40.390.10">
    <property type="entry name" value="Collagenase (Catalytic Domain)"/>
    <property type="match status" value="1"/>
</dbReference>
<protein>
    <submittedName>
        <fullName evidence="9">Disintegrin and metalloproteinase domain-containing protein 12-like</fullName>
    </submittedName>
</protein>
<dbReference type="SUPFAM" id="SSF57552">
    <property type="entry name" value="Blood coagulation inhibitor (disintegrin)"/>
    <property type="match status" value="1"/>
</dbReference>
<dbReference type="PROSITE" id="PS50214">
    <property type="entry name" value="DISINTEGRIN_2"/>
    <property type="match status" value="1"/>
</dbReference>
<dbReference type="Pfam" id="PF00200">
    <property type="entry name" value="Disintegrin"/>
    <property type="match status" value="1"/>
</dbReference>
<dbReference type="Gene3D" id="4.10.70.10">
    <property type="entry name" value="Disintegrin domain"/>
    <property type="match status" value="1"/>
</dbReference>
<evidence type="ECO:0000256" key="5">
    <source>
        <dbReference type="SAM" id="Phobius"/>
    </source>
</evidence>
<feature type="compositionally biased region" description="Low complexity" evidence="4">
    <location>
        <begin position="889"/>
        <end position="898"/>
    </location>
</feature>
<dbReference type="PANTHER" id="PTHR11905">
    <property type="entry name" value="ADAM A DISINTEGRIN AND METALLOPROTEASE DOMAIN"/>
    <property type="match status" value="1"/>
</dbReference>
<feature type="domain" description="Peptidase M12B" evidence="7">
    <location>
        <begin position="207"/>
        <end position="406"/>
    </location>
</feature>
<dbReference type="Pfam" id="PF01562">
    <property type="entry name" value="Pep_M12B_propep"/>
    <property type="match status" value="1"/>
</dbReference>
<dbReference type="InterPro" id="IPR036436">
    <property type="entry name" value="Disintegrin_dom_sf"/>
</dbReference>
<feature type="region of interest" description="Disordered" evidence="4">
    <location>
        <begin position="765"/>
        <end position="916"/>
    </location>
</feature>
<dbReference type="InterPro" id="IPR034027">
    <property type="entry name" value="Reprolysin_adamalysin"/>
</dbReference>
<feature type="transmembrane region" description="Helical" evidence="5">
    <location>
        <begin position="704"/>
        <end position="725"/>
    </location>
</feature>
<dbReference type="SUPFAM" id="SSF55486">
    <property type="entry name" value="Metalloproteases ('zincins'), catalytic domain"/>
    <property type="match status" value="1"/>
</dbReference>
<dbReference type="RefSeq" id="XP_006821011.1">
    <property type="nucleotide sequence ID" value="XM_006820948.1"/>
</dbReference>
<feature type="binding site" evidence="3">
    <location>
        <position position="343"/>
    </location>
    <ligand>
        <name>Zn(2+)</name>
        <dbReference type="ChEBI" id="CHEBI:29105"/>
        <note>catalytic</note>
    </ligand>
</feature>
<gene>
    <name evidence="9" type="primary">LOC100376587</name>
</gene>
<dbReference type="PANTHER" id="PTHR11905:SF159">
    <property type="entry name" value="ADAM METALLOPROTEASE"/>
    <property type="match status" value="1"/>
</dbReference>
<evidence type="ECO:0000256" key="3">
    <source>
        <dbReference type="PROSITE-ProRule" id="PRU00276"/>
    </source>
</evidence>
<name>A0ABM0MLX0_SACKO</name>
<keyword evidence="5" id="KW-0472">Membrane</keyword>
<feature type="disulfide bond" evidence="2">
    <location>
        <begin position="470"/>
        <end position="490"/>
    </location>
</feature>
<sequence>MLKARNSGRSGSLDDLVQVDDTYGIDRDGPVPSLQTVNDIQVSPVYIDLGEQTCLLTSNIKPLEDGHLRDTSFTFQAFGKDFILDVHLNDVLFPENFVERYYLEDGTLVTKVPESMHHHCYYHGEVRGSNSSKVAISTCRGLSGVVFDEDTTFYIEPLEGNSLKHLIYKSEDVKRPHRANCGYSNLAVIDDLPTLKRVERDVNTETKYVELYIVNDHREFEYLERDITRVMERTKEIANMMDSYYQDLNIRIALIGMEVWNQGDMIDVVSNPMRTMENFQKWRKDTLLPVSYNDNAQLLTGRTFDGSTVGMASLGGMCSSERSAGVNEDHGIHAADVASTMTHELGHNIGLLHDTTDCDCPAPEREGCVMEPASGSIPPTKWSNCNFEDLEAALRKGLGSCLFNYPRTIYGGPICGNGFQEDLEECDCGKPEDCDNPCCNAYNCTLHANATCAIGECCEDCQLKPPGTLCRDVVNKCDLPEYCRGHSPACPSNVYRQNGQPCASTDDAYCYYGACVTHDRQCLELWGGTASNSPELCYTETNRKGDELGNCGQNEDGTFVACQAKDAPCGRLMCQGGEDFPVKGSLALTRLGYVYIDKEMYVCKAASVDLGSDVPDPGMVQPGTKCADQMMCYENKCTSIAELGLTQCPYNCSFNGVCNSQNHCHCNKNWAPPYCNVAGFGGSLDSGPVRPPVEDLSTHGTMTVIFVMCLLVIPALLVIIICMLYRRSQIKAWWHARQYTATSAESCTEVKPVPQMLKTHKLTSASLHPDSQKIQVPKTKPVVKNQNRPIHRVPYTGSFDRKSLERTSSERKPSDNFIEISLNEDQNKTVPPRPAAPPLRPAAPPVVNTHIGKQKPLPPPKPNITPGVGHGTSPSGSLERNTPPRPTSLPLRANVPARRAPPRPNFKRHNPNQTVC</sequence>
<keyword evidence="8" id="KW-1185">Reference proteome</keyword>
<evidence type="ECO:0000256" key="4">
    <source>
        <dbReference type="SAM" id="MobiDB-lite"/>
    </source>
</evidence>
<accession>A0ABM0MLX0</accession>
<feature type="domain" description="Disintegrin" evidence="6">
    <location>
        <begin position="412"/>
        <end position="498"/>
    </location>
</feature>
<dbReference type="InterPro" id="IPR001762">
    <property type="entry name" value="Disintegrin_dom"/>
</dbReference>
<dbReference type="GeneID" id="100376587"/>
<keyword evidence="1 2" id="KW-1015">Disulfide bond</keyword>
<dbReference type="PROSITE" id="PS00427">
    <property type="entry name" value="DISINTEGRIN_1"/>
    <property type="match status" value="1"/>
</dbReference>
<keyword evidence="3" id="KW-0479">Metal-binding</keyword>
<dbReference type="Pfam" id="PF08516">
    <property type="entry name" value="ADAM_CR"/>
    <property type="match status" value="1"/>
</dbReference>
<dbReference type="InterPro" id="IPR018358">
    <property type="entry name" value="Disintegrin_CS"/>
</dbReference>
<dbReference type="Pfam" id="PF01421">
    <property type="entry name" value="Reprolysin"/>
    <property type="match status" value="1"/>
</dbReference>
<keyword evidence="5" id="KW-1133">Transmembrane helix</keyword>
<feature type="compositionally biased region" description="Pro residues" evidence="4">
    <location>
        <begin position="831"/>
        <end position="844"/>
    </location>
</feature>